<dbReference type="EMBL" id="PJCG01000002">
    <property type="protein sequence ID" value="PKI25692.1"/>
    <property type="molecule type" value="Genomic_DNA"/>
</dbReference>
<dbReference type="RefSeq" id="WP_031321997.1">
    <property type="nucleotide sequence ID" value="NZ_PJCG01000002.1"/>
</dbReference>
<evidence type="ECO:0000256" key="3">
    <source>
        <dbReference type="ARBA" id="ARBA00022729"/>
    </source>
</evidence>
<dbReference type="PANTHER" id="PTHR34596">
    <property type="entry name" value="CHITOPORIN"/>
    <property type="match status" value="1"/>
</dbReference>
<dbReference type="Proteomes" id="UP000233399">
    <property type="component" value="Unassembled WGS sequence"/>
</dbReference>
<dbReference type="InterPro" id="IPR023614">
    <property type="entry name" value="Porin_dom_sf"/>
</dbReference>
<name>A0A2N1IY74_9PSED</name>
<dbReference type="InterPro" id="IPR005318">
    <property type="entry name" value="OM_porin_bac"/>
</dbReference>
<dbReference type="Pfam" id="PF03573">
    <property type="entry name" value="OprD"/>
    <property type="match status" value="1"/>
</dbReference>
<dbReference type="GO" id="GO:0015288">
    <property type="term" value="F:porin activity"/>
    <property type="evidence" value="ECO:0007669"/>
    <property type="project" value="TreeGrafter"/>
</dbReference>
<keyword evidence="2" id="KW-0813">Transport</keyword>
<protein>
    <submittedName>
        <fullName evidence="4">Outer membrane porin, OprD family</fullName>
    </submittedName>
</protein>
<evidence type="ECO:0000313" key="4">
    <source>
        <dbReference type="EMBL" id="PKI25692.1"/>
    </source>
</evidence>
<comment type="similarity">
    <text evidence="1">Belongs to the outer membrane porin (Opr) (TC 1.B.25) family.</text>
</comment>
<evidence type="ECO:0000256" key="1">
    <source>
        <dbReference type="ARBA" id="ARBA00009075"/>
    </source>
</evidence>
<evidence type="ECO:0000256" key="2">
    <source>
        <dbReference type="ARBA" id="ARBA00022448"/>
    </source>
</evidence>
<accession>A0A2N1IY74</accession>
<gene>
    <name evidence="4" type="ORF">CXB65_01105</name>
</gene>
<reference evidence="4 5" key="1">
    <citation type="submission" date="2017-12" db="EMBL/GenBank/DDBJ databases">
        <title>Isolation and characterization of an aerobic denitrifying Pseudomonas monteilii CY06 from aquaculture ponds.</title>
        <authorList>
            <person name="Ma Q."/>
            <person name="Cai Y."/>
            <person name="He Z."/>
        </authorList>
    </citation>
    <scope>NUCLEOTIDE SEQUENCE [LARGE SCALE GENOMIC DNA]</scope>
    <source>
        <strain evidence="4 5">CY06</strain>
    </source>
</reference>
<dbReference type="PANTHER" id="PTHR34596:SF2">
    <property type="entry name" value="CHITOPORIN"/>
    <property type="match status" value="1"/>
</dbReference>
<dbReference type="Gene3D" id="2.40.160.10">
    <property type="entry name" value="Porin"/>
    <property type="match status" value="1"/>
</dbReference>
<dbReference type="AlphaFoldDB" id="A0A2N1IY74"/>
<evidence type="ECO:0000313" key="5">
    <source>
        <dbReference type="Proteomes" id="UP000233399"/>
    </source>
</evidence>
<dbReference type="GO" id="GO:0016020">
    <property type="term" value="C:membrane"/>
    <property type="evidence" value="ECO:0007669"/>
    <property type="project" value="InterPro"/>
</dbReference>
<organism evidence="4 5">
    <name type="scientific">Pseudomonas monteilii</name>
    <dbReference type="NCBI Taxonomy" id="76759"/>
    <lineage>
        <taxon>Bacteria</taxon>
        <taxon>Pseudomonadati</taxon>
        <taxon>Pseudomonadota</taxon>
        <taxon>Gammaproteobacteria</taxon>
        <taxon>Pseudomonadales</taxon>
        <taxon>Pseudomonadaceae</taxon>
        <taxon>Pseudomonas</taxon>
    </lineage>
</organism>
<keyword evidence="3" id="KW-0732">Signal</keyword>
<comment type="caution">
    <text evidence="4">The sequence shown here is derived from an EMBL/GenBank/DDBJ whole genome shotgun (WGS) entry which is preliminary data.</text>
</comment>
<proteinExistence type="inferred from homology"/>
<sequence>MTCRSPLTLAACLALASVGSQVVAAEESADGFVAGSTLSVLNRNFYFNRDNRDSAAPTHSPSKQPDSGYSEAWGHAVITRFESGFTQGTVGVGLDAFAMLGLKLDTGGGRNGGRSSFDVLPVDRDGQARDEYTKVGGAAKVRLFDTVLKVGDVFPANPVVAAGDSRLLPESFRGVTLENTSIKDLALQAGRLHAMSQPMSSDLRENFVTFYGGPVDSPWIAYGGGDYTLNEHVSVSLFSSRLKDVWNQYYVGTSLSWPLSGELALIGGFNYYKAVDEGQQRLGAFDNDIWSAKLGVRFGAHTLALTHQRNNGDDDFDYLRQSDSIFLDNSIQYSDFNAPKERSWMLRYDLNMATYGVPGLSFMTRYGKGTDADYSNANATYMRRDVAGNPLTDQKRWERDIEVKYVVQTGAAKDLSLRVRQATTRATAFESDLDEVRLIVEYPLSIL</sequence>